<gene>
    <name evidence="2" type="ORF">EDB81DRAFT_494583</name>
</gene>
<dbReference type="EMBL" id="JAGMUV010000008">
    <property type="protein sequence ID" value="KAH7146480.1"/>
    <property type="molecule type" value="Genomic_DNA"/>
</dbReference>
<feature type="compositionally biased region" description="Basic and acidic residues" evidence="1">
    <location>
        <begin position="87"/>
        <end position="98"/>
    </location>
</feature>
<dbReference type="AlphaFoldDB" id="A0A9P9EXS0"/>
<comment type="caution">
    <text evidence="2">The sequence shown here is derived from an EMBL/GenBank/DDBJ whole genome shotgun (WGS) entry which is preliminary data.</text>
</comment>
<evidence type="ECO:0000256" key="1">
    <source>
        <dbReference type="SAM" id="MobiDB-lite"/>
    </source>
</evidence>
<dbReference type="PROSITE" id="PS51257">
    <property type="entry name" value="PROKAR_LIPOPROTEIN"/>
    <property type="match status" value="1"/>
</dbReference>
<evidence type="ECO:0000313" key="2">
    <source>
        <dbReference type="EMBL" id="KAH7146480.1"/>
    </source>
</evidence>
<accession>A0A9P9EXS0</accession>
<protein>
    <submittedName>
        <fullName evidence="2">Uncharacterized protein</fullName>
    </submittedName>
</protein>
<sequence length="141" mass="15848">MEEMTLRDGHVPASAQTWQGCQSGWRWRGVSIGIGVGPGAAEDDDKDVGMSRPRPRWWRKRGQENQVTGLGRDGDDGGATGRRRRDRTAGRRAANDKRALRHGCKRLEQDMRISTHQLVTYTRTETTHLQGSACHLVPSWD</sequence>
<proteinExistence type="predicted"/>
<name>A0A9P9EXS0_9HYPO</name>
<feature type="region of interest" description="Disordered" evidence="1">
    <location>
        <begin position="36"/>
        <end position="99"/>
    </location>
</feature>
<keyword evidence="3" id="KW-1185">Reference proteome</keyword>
<dbReference type="Proteomes" id="UP000738349">
    <property type="component" value="Unassembled WGS sequence"/>
</dbReference>
<organism evidence="2 3">
    <name type="scientific">Dactylonectria macrodidyma</name>
    <dbReference type="NCBI Taxonomy" id="307937"/>
    <lineage>
        <taxon>Eukaryota</taxon>
        <taxon>Fungi</taxon>
        <taxon>Dikarya</taxon>
        <taxon>Ascomycota</taxon>
        <taxon>Pezizomycotina</taxon>
        <taxon>Sordariomycetes</taxon>
        <taxon>Hypocreomycetidae</taxon>
        <taxon>Hypocreales</taxon>
        <taxon>Nectriaceae</taxon>
        <taxon>Dactylonectria</taxon>
    </lineage>
</organism>
<reference evidence="2" key="1">
    <citation type="journal article" date="2021" name="Nat. Commun.">
        <title>Genetic determinants of endophytism in the Arabidopsis root mycobiome.</title>
        <authorList>
            <person name="Mesny F."/>
            <person name="Miyauchi S."/>
            <person name="Thiergart T."/>
            <person name="Pickel B."/>
            <person name="Atanasova L."/>
            <person name="Karlsson M."/>
            <person name="Huettel B."/>
            <person name="Barry K.W."/>
            <person name="Haridas S."/>
            <person name="Chen C."/>
            <person name="Bauer D."/>
            <person name="Andreopoulos W."/>
            <person name="Pangilinan J."/>
            <person name="LaButti K."/>
            <person name="Riley R."/>
            <person name="Lipzen A."/>
            <person name="Clum A."/>
            <person name="Drula E."/>
            <person name="Henrissat B."/>
            <person name="Kohler A."/>
            <person name="Grigoriev I.V."/>
            <person name="Martin F.M."/>
            <person name="Hacquard S."/>
        </authorList>
    </citation>
    <scope>NUCLEOTIDE SEQUENCE</scope>
    <source>
        <strain evidence="2">MPI-CAGE-AT-0147</strain>
    </source>
</reference>
<evidence type="ECO:0000313" key="3">
    <source>
        <dbReference type="Proteomes" id="UP000738349"/>
    </source>
</evidence>